<evidence type="ECO:0000313" key="2">
    <source>
        <dbReference type="Proteomes" id="UP000054630"/>
    </source>
</evidence>
<organism evidence="1 2">
    <name type="scientific">Trichinella nelsoni</name>
    <dbReference type="NCBI Taxonomy" id="6336"/>
    <lineage>
        <taxon>Eukaryota</taxon>
        <taxon>Metazoa</taxon>
        <taxon>Ecdysozoa</taxon>
        <taxon>Nematoda</taxon>
        <taxon>Enoplea</taxon>
        <taxon>Dorylaimia</taxon>
        <taxon>Trichinellida</taxon>
        <taxon>Trichinellidae</taxon>
        <taxon>Trichinella</taxon>
    </lineage>
</organism>
<name>A0A0V0RPQ1_9BILA</name>
<proteinExistence type="predicted"/>
<dbReference type="OrthoDB" id="10320179at2759"/>
<comment type="caution">
    <text evidence="1">The sequence shown here is derived from an EMBL/GenBank/DDBJ whole genome shotgun (WGS) entry which is preliminary data.</text>
</comment>
<protein>
    <submittedName>
        <fullName evidence="1">Uncharacterized protein</fullName>
    </submittedName>
</protein>
<dbReference type="Proteomes" id="UP000054630">
    <property type="component" value="Unassembled WGS sequence"/>
</dbReference>
<accession>A0A0V0RPQ1</accession>
<gene>
    <name evidence="1" type="ORF">T07_5842</name>
</gene>
<keyword evidence="2" id="KW-1185">Reference proteome</keyword>
<evidence type="ECO:0000313" key="1">
    <source>
        <dbReference type="EMBL" id="KRX16229.1"/>
    </source>
</evidence>
<dbReference type="AlphaFoldDB" id="A0A0V0RPQ1"/>
<sequence>MRKIPNNYQCGTTHIIINQCAMNHYRVEGRQQKSRISKYWLCARDGTQQWKLAVSNDPAAVCWPASRRATATVPCRDLVDLYKFSYSVPADFWREFG</sequence>
<reference evidence="1 2" key="1">
    <citation type="submission" date="2015-01" db="EMBL/GenBank/DDBJ databases">
        <title>Evolution of Trichinella species and genotypes.</title>
        <authorList>
            <person name="Korhonen P.K."/>
            <person name="Edoardo P."/>
            <person name="Giuseppe L.R."/>
            <person name="Gasser R.B."/>
        </authorList>
    </citation>
    <scope>NUCLEOTIDE SEQUENCE [LARGE SCALE GENOMIC DNA]</scope>
    <source>
        <strain evidence="1">ISS37</strain>
    </source>
</reference>
<dbReference type="EMBL" id="JYDL01000111">
    <property type="protein sequence ID" value="KRX16229.1"/>
    <property type="molecule type" value="Genomic_DNA"/>
</dbReference>